<keyword evidence="9" id="KW-1133">Transmembrane helix</keyword>
<dbReference type="InterPro" id="IPR050980">
    <property type="entry name" value="2C_sensor_his_kinase"/>
</dbReference>
<evidence type="ECO:0000256" key="3">
    <source>
        <dbReference type="ARBA" id="ARBA00012438"/>
    </source>
</evidence>
<keyword evidence="6" id="KW-0547">Nucleotide-binding</keyword>
<dbReference type="GO" id="GO:0005886">
    <property type="term" value="C:plasma membrane"/>
    <property type="evidence" value="ECO:0007669"/>
    <property type="project" value="UniProtKB-SubCell"/>
</dbReference>
<organism evidence="11 12">
    <name type="scientific">Alteromonas alba</name>
    <dbReference type="NCBI Taxonomy" id="2079529"/>
    <lineage>
        <taxon>Bacteria</taxon>
        <taxon>Pseudomonadati</taxon>
        <taxon>Pseudomonadota</taxon>
        <taxon>Gammaproteobacteria</taxon>
        <taxon>Alteromonadales</taxon>
        <taxon>Alteromonadaceae</taxon>
        <taxon>Alteromonas/Salinimonas group</taxon>
        <taxon>Alteromonas</taxon>
    </lineage>
</organism>
<name>A0A2S9VC88_9ALTE</name>
<evidence type="ECO:0000313" key="12">
    <source>
        <dbReference type="Proteomes" id="UP000238949"/>
    </source>
</evidence>
<accession>A0A2S9VC88</accession>
<dbReference type="PANTHER" id="PTHR44936:SF10">
    <property type="entry name" value="SENSOR PROTEIN RSTB"/>
    <property type="match status" value="1"/>
</dbReference>
<dbReference type="PROSITE" id="PS50109">
    <property type="entry name" value="HIS_KIN"/>
    <property type="match status" value="1"/>
</dbReference>
<dbReference type="OrthoDB" id="9121563at2"/>
<dbReference type="CDD" id="cd00082">
    <property type="entry name" value="HisKA"/>
    <property type="match status" value="1"/>
</dbReference>
<evidence type="ECO:0000256" key="2">
    <source>
        <dbReference type="ARBA" id="ARBA00004651"/>
    </source>
</evidence>
<keyword evidence="4" id="KW-1003">Cell membrane</keyword>
<proteinExistence type="predicted"/>
<dbReference type="Proteomes" id="UP000238949">
    <property type="component" value="Unassembled WGS sequence"/>
</dbReference>
<evidence type="ECO:0000256" key="5">
    <source>
        <dbReference type="ARBA" id="ARBA00022679"/>
    </source>
</evidence>
<dbReference type="EMBL" id="PVNP01000074">
    <property type="protein sequence ID" value="PRO74079.1"/>
    <property type="molecule type" value="Genomic_DNA"/>
</dbReference>
<sequence>MKKIGQQIKRLFMLYTLLLLCIFAGFTQLYGYLIEDNVINQQIRTEARYLEQQYQATAALPLPRYPWMKTVNSWQQLPPSVQRLHNKEPERIEFITEAGNIHIVPLQLNGQEALLYAEVDAFTVTNKVWPLNIAGVALLGTLIFALCSWLLMHRVEKIVAPLNRLRQRVQSDTPQLLFPAGFTASLPDNEVGFLARSIEKQWHNLTHLLERETQFTRDISHELRTPISILQNTLYQSGPLSQDDEIQARNQLNKLTQTLDVLTALAREESRNRRPLNVLSVLEDVTMTSSLSGLRPDFELNIDVPDDYQVVANETLLYLLFRNLIENAHYHGSDNTLTISLQQPSLRFSNQTNHASETLSPAGPTNAAAPLGIGQGLFLARRIVEFHQGELTVSSSHRDSNNDFSVYLSLPGLASPKTQK</sequence>
<keyword evidence="8" id="KW-0067">ATP-binding</keyword>
<dbReference type="RefSeq" id="WP_105934188.1">
    <property type="nucleotide sequence ID" value="NZ_PVNP01000074.1"/>
</dbReference>
<dbReference type="InterPro" id="IPR005467">
    <property type="entry name" value="His_kinase_dom"/>
</dbReference>
<comment type="caution">
    <text evidence="11">The sequence shown here is derived from an EMBL/GenBank/DDBJ whole genome shotgun (WGS) entry which is preliminary data.</text>
</comment>
<dbReference type="GO" id="GO:0000155">
    <property type="term" value="F:phosphorelay sensor kinase activity"/>
    <property type="evidence" value="ECO:0007669"/>
    <property type="project" value="InterPro"/>
</dbReference>
<dbReference type="SUPFAM" id="SSF47384">
    <property type="entry name" value="Homodimeric domain of signal transducing histidine kinase"/>
    <property type="match status" value="1"/>
</dbReference>
<evidence type="ECO:0000256" key="4">
    <source>
        <dbReference type="ARBA" id="ARBA00022475"/>
    </source>
</evidence>
<dbReference type="GO" id="GO:0005524">
    <property type="term" value="F:ATP binding"/>
    <property type="evidence" value="ECO:0007669"/>
    <property type="project" value="UniProtKB-KW"/>
</dbReference>
<dbReference type="Gene3D" id="3.30.565.10">
    <property type="entry name" value="Histidine kinase-like ATPase, C-terminal domain"/>
    <property type="match status" value="1"/>
</dbReference>
<dbReference type="InterPro" id="IPR036097">
    <property type="entry name" value="HisK_dim/P_sf"/>
</dbReference>
<evidence type="ECO:0000256" key="9">
    <source>
        <dbReference type="SAM" id="Phobius"/>
    </source>
</evidence>
<keyword evidence="12" id="KW-1185">Reference proteome</keyword>
<dbReference type="InterPro" id="IPR003661">
    <property type="entry name" value="HisK_dim/P_dom"/>
</dbReference>
<protein>
    <recommendedName>
        <fullName evidence="3">histidine kinase</fullName>
        <ecNumber evidence="3">2.7.13.3</ecNumber>
    </recommendedName>
</protein>
<feature type="transmembrane region" description="Helical" evidence="9">
    <location>
        <begin position="129"/>
        <end position="152"/>
    </location>
</feature>
<evidence type="ECO:0000256" key="6">
    <source>
        <dbReference type="ARBA" id="ARBA00022741"/>
    </source>
</evidence>
<keyword evidence="9" id="KW-0812">Transmembrane</keyword>
<comment type="catalytic activity">
    <reaction evidence="1">
        <text>ATP + protein L-histidine = ADP + protein N-phospho-L-histidine.</text>
        <dbReference type="EC" id="2.7.13.3"/>
    </reaction>
</comment>
<dbReference type="InterPro" id="IPR036890">
    <property type="entry name" value="HATPase_C_sf"/>
</dbReference>
<feature type="domain" description="Histidine kinase" evidence="10">
    <location>
        <begin position="218"/>
        <end position="412"/>
    </location>
</feature>
<dbReference type="AlphaFoldDB" id="A0A2S9VC88"/>
<dbReference type="SUPFAM" id="SSF55874">
    <property type="entry name" value="ATPase domain of HSP90 chaperone/DNA topoisomerase II/histidine kinase"/>
    <property type="match status" value="1"/>
</dbReference>
<dbReference type="EC" id="2.7.13.3" evidence="3"/>
<dbReference type="PANTHER" id="PTHR44936">
    <property type="entry name" value="SENSOR PROTEIN CREC"/>
    <property type="match status" value="1"/>
</dbReference>
<keyword evidence="5" id="KW-0808">Transferase</keyword>
<evidence type="ECO:0000256" key="7">
    <source>
        <dbReference type="ARBA" id="ARBA00022777"/>
    </source>
</evidence>
<feature type="transmembrane region" description="Helical" evidence="9">
    <location>
        <begin position="12"/>
        <end position="33"/>
    </location>
</feature>
<reference evidence="12" key="1">
    <citation type="journal article" date="2020" name="Int. J. Syst. Evol. Microbiol.">
        <title>Alteromonas alba sp. nov., a marine bacterium isolated from the seawater of the West Pacific Ocean.</title>
        <authorList>
            <person name="Sun C."/>
            <person name="Wu Y.-H."/>
            <person name="Xamxidin M."/>
            <person name="Cheng H."/>
            <person name="Xu X.-W."/>
        </authorList>
    </citation>
    <scope>NUCLEOTIDE SEQUENCE [LARGE SCALE GENOMIC DNA]</scope>
    <source>
        <strain evidence="12">190</strain>
    </source>
</reference>
<evidence type="ECO:0000259" key="10">
    <source>
        <dbReference type="PROSITE" id="PS50109"/>
    </source>
</evidence>
<comment type="subcellular location">
    <subcellularLocation>
        <location evidence="2">Cell membrane</location>
        <topology evidence="2">Multi-pass membrane protein</topology>
    </subcellularLocation>
</comment>
<evidence type="ECO:0000256" key="8">
    <source>
        <dbReference type="ARBA" id="ARBA00022840"/>
    </source>
</evidence>
<dbReference type="Gene3D" id="1.10.287.130">
    <property type="match status" value="1"/>
</dbReference>
<keyword evidence="7" id="KW-0418">Kinase</keyword>
<evidence type="ECO:0000256" key="1">
    <source>
        <dbReference type="ARBA" id="ARBA00000085"/>
    </source>
</evidence>
<gene>
    <name evidence="11" type="ORF">C6Y40_08350</name>
</gene>
<evidence type="ECO:0000313" key="11">
    <source>
        <dbReference type="EMBL" id="PRO74079.1"/>
    </source>
</evidence>
<keyword evidence="9" id="KW-0472">Membrane</keyword>